<dbReference type="PaxDb" id="3218-PP1S54_248V6.1"/>
<evidence type="ECO:0000256" key="2">
    <source>
        <dbReference type="SAM" id="MobiDB-lite"/>
    </source>
</evidence>
<gene>
    <name evidence="3" type="ORF">PHYPA_030849</name>
</gene>
<reference evidence="4" key="3">
    <citation type="submission" date="2020-12" db="UniProtKB">
        <authorList>
            <consortium name="EnsemblPlants"/>
        </authorList>
    </citation>
    <scope>IDENTIFICATION</scope>
</reference>
<reference evidence="3 5" key="1">
    <citation type="journal article" date="2008" name="Science">
        <title>The Physcomitrella genome reveals evolutionary insights into the conquest of land by plants.</title>
        <authorList>
            <person name="Rensing S."/>
            <person name="Lang D."/>
            <person name="Zimmer A."/>
            <person name="Terry A."/>
            <person name="Salamov A."/>
            <person name="Shapiro H."/>
            <person name="Nishiyama T."/>
            <person name="Perroud P.-F."/>
            <person name="Lindquist E."/>
            <person name="Kamisugi Y."/>
            <person name="Tanahashi T."/>
            <person name="Sakakibara K."/>
            <person name="Fujita T."/>
            <person name="Oishi K."/>
            <person name="Shin-I T."/>
            <person name="Kuroki Y."/>
            <person name="Toyoda A."/>
            <person name="Suzuki Y."/>
            <person name="Hashimoto A."/>
            <person name="Yamaguchi K."/>
            <person name="Sugano A."/>
            <person name="Kohara Y."/>
            <person name="Fujiyama A."/>
            <person name="Anterola A."/>
            <person name="Aoki S."/>
            <person name="Ashton N."/>
            <person name="Barbazuk W.B."/>
            <person name="Barker E."/>
            <person name="Bennetzen J."/>
            <person name="Bezanilla M."/>
            <person name="Blankenship R."/>
            <person name="Cho S.H."/>
            <person name="Dutcher S."/>
            <person name="Estelle M."/>
            <person name="Fawcett J.A."/>
            <person name="Gundlach H."/>
            <person name="Hanada K."/>
            <person name="Heyl A."/>
            <person name="Hicks K.A."/>
            <person name="Hugh J."/>
            <person name="Lohr M."/>
            <person name="Mayer K."/>
            <person name="Melkozernov A."/>
            <person name="Murata T."/>
            <person name="Nelson D."/>
            <person name="Pils B."/>
            <person name="Prigge M."/>
            <person name="Reiss B."/>
            <person name="Renner T."/>
            <person name="Rombauts S."/>
            <person name="Rushton P."/>
            <person name="Sanderfoot A."/>
            <person name="Schween G."/>
            <person name="Shiu S.-H."/>
            <person name="Stueber K."/>
            <person name="Theodoulou F.L."/>
            <person name="Tu H."/>
            <person name="Van de Peer Y."/>
            <person name="Verrier P.J."/>
            <person name="Waters E."/>
            <person name="Wood A."/>
            <person name="Yang L."/>
            <person name="Cove D."/>
            <person name="Cuming A."/>
            <person name="Hasebe M."/>
            <person name="Lucas S."/>
            <person name="Mishler D.B."/>
            <person name="Reski R."/>
            <person name="Grigoriev I."/>
            <person name="Quatrano R.S."/>
            <person name="Boore J.L."/>
        </authorList>
    </citation>
    <scope>NUCLEOTIDE SEQUENCE [LARGE SCALE GENOMIC DNA]</scope>
    <source>
        <strain evidence="4 5">cv. Gransden 2004</strain>
    </source>
</reference>
<dbReference type="Proteomes" id="UP000006727">
    <property type="component" value="Chromosome 27"/>
</dbReference>
<dbReference type="InterPro" id="IPR023213">
    <property type="entry name" value="CAT-like_dom_sf"/>
</dbReference>
<sequence>MGSNTDESSSVIDSGVVLEDRLQGKSLEHVQTSFVAPSSATPSENEWLLLGKLDYLWVQYYTPIICSFPASQFGFGSAAAVVERLRGSLADALVLFYPLAGRVVTSDGPPRIRCNDAGAVFTEASVDVELVDLKMDDFQPQPLLSGMAAAGFKYYPALPTVEGGLPALVVQVTHFKCGGITLAVNWAHGVADGRSGLHFMKSWSEIGRGMEVSLLPYHRRDLIQPRNPPVSTNPFKPVTVSPGAEIALSNTTTENGNSDSKESVANSGIGSEARGSGRTSTAEETKKKSHITPKAIELTKNDIASLKTHALEQNPSMHLSRADCVSTHLWRTIIKARNLPGNAVTRLWVHVEGRKMLNLPPGYFGNVIGMMTVITTAKELRDNPFASTAKIIHSSVGAITGEWFQDLVDFVQLMTPGASLTGKYAPKPAGEVAVSYLIHFPFYELDFGFGTPAHAMRNTMGAWDGLNFILPSSCGPENMLLLANLDQDVLNRFVAMVHDIPE</sequence>
<dbReference type="PANTHER" id="PTHR31642">
    <property type="entry name" value="TRICHOTHECENE 3-O-ACETYLTRANSFERASE"/>
    <property type="match status" value="1"/>
</dbReference>
<protein>
    <submittedName>
        <fullName evidence="3 4">Uncharacterized protein</fullName>
    </submittedName>
</protein>
<dbReference type="Gramene" id="Pp3c27_3130V3.2">
    <property type="protein sequence ID" value="Pp3c27_3130V3.2"/>
    <property type="gene ID" value="Pp3c27_3130"/>
</dbReference>
<dbReference type="PANTHER" id="PTHR31642:SF160">
    <property type="entry name" value="HXXXD-TYPE ACYL-TRANSFERASE FAMILY PROTEIN"/>
    <property type="match status" value="1"/>
</dbReference>
<dbReference type="STRING" id="3218.A0A2K1IAH1"/>
<proteinExistence type="inferred from homology"/>
<organism evidence="3">
    <name type="scientific">Physcomitrium patens</name>
    <name type="common">Spreading-leaved earth moss</name>
    <name type="synonym">Physcomitrella patens</name>
    <dbReference type="NCBI Taxonomy" id="3218"/>
    <lineage>
        <taxon>Eukaryota</taxon>
        <taxon>Viridiplantae</taxon>
        <taxon>Streptophyta</taxon>
        <taxon>Embryophyta</taxon>
        <taxon>Bryophyta</taxon>
        <taxon>Bryophytina</taxon>
        <taxon>Bryopsida</taxon>
        <taxon>Funariidae</taxon>
        <taxon>Funariales</taxon>
        <taxon>Funariaceae</taxon>
        <taxon>Physcomitrium</taxon>
    </lineage>
</organism>
<evidence type="ECO:0000313" key="3">
    <source>
        <dbReference type="EMBL" id="PNR26275.1"/>
    </source>
</evidence>
<evidence type="ECO:0000256" key="1">
    <source>
        <dbReference type="ARBA" id="ARBA00009861"/>
    </source>
</evidence>
<dbReference type="InParanoid" id="A0A2K1IAH1"/>
<reference evidence="3 5" key="2">
    <citation type="journal article" date="2018" name="Plant J.">
        <title>The Physcomitrella patens chromosome-scale assembly reveals moss genome structure and evolution.</title>
        <authorList>
            <person name="Lang D."/>
            <person name="Ullrich K.K."/>
            <person name="Murat F."/>
            <person name="Fuchs J."/>
            <person name="Jenkins J."/>
            <person name="Haas F.B."/>
            <person name="Piednoel M."/>
            <person name="Gundlach H."/>
            <person name="Van Bel M."/>
            <person name="Meyberg R."/>
            <person name="Vives C."/>
            <person name="Morata J."/>
            <person name="Symeonidi A."/>
            <person name="Hiss M."/>
            <person name="Muchero W."/>
            <person name="Kamisugi Y."/>
            <person name="Saleh O."/>
            <person name="Blanc G."/>
            <person name="Decker E.L."/>
            <person name="van Gessel N."/>
            <person name="Grimwood J."/>
            <person name="Hayes R.D."/>
            <person name="Graham S.W."/>
            <person name="Gunter L.E."/>
            <person name="McDaniel S.F."/>
            <person name="Hoernstein S.N.W."/>
            <person name="Larsson A."/>
            <person name="Li F.W."/>
            <person name="Perroud P.F."/>
            <person name="Phillips J."/>
            <person name="Ranjan P."/>
            <person name="Rokshar D.S."/>
            <person name="Rothfels C.J."/>
            <person name="Schneider L."/>
            <person name="Shu S."/>
            <person name="Stevenson D.W."/>
            <person name="Thummler F."/>
            <person name="Tillich M."/>
            <person name="Villarreal Aguilar J.C."/>
            <person name="Widiez T."/>
            <person name="Wong G.K."/>
            <person name="Wymore A."/>
            <person name="Zhang Y."/>
            <person name="Zimmer A.D."/>
            <person name="Quatrano R.S."/>
            <person name="Mayer K.F.X."/>
            <person name="Goodstein D."/>
            <person name="Casacuberta J.M."/>
            <person name="Vandepoele K."/>
            <person name="Reski R."/>
            <person name="Cuming A.C."/>
            <person name="Tuskan G.A."/>
            <person name="Maumus F."/>
            <person name="Salse J."/>
            <person name="Schmutz J."/>
            <person name="Rensing S.A."/>
        </authorList>
    </citation>
    <scope>NUCLEOTIDE SEQUENCE [LARGE SCALE GENOMIC DNA]</scope>
    <source>
        <strain evidence="4 5">cv. Gransden 2004</strain>
    </source>
</reference>
<evidence type="ECO:0000313" key="5">
    <source>
        <dbReference type="Proteomes" id="UP000006727"/>
    </source>
</evidence>
<dbReference type="InterPro" id="IPR050317">
    <property type="entry name" value="Plant_Fungal_Acyltransferase"/>
</dbReference>
<comment type="similarity">
    <text evidence="1">Belongs to the plant acyltransferase family.</text>
</comment>
<dbReference type="Pfam" id="PF02458">
    <property type="entry name" value="Transferase"/>
    <property type="match status" value="1"/>
</dbReference>
<dbReference type="EMBL" id="ABEU02000027">
    <property type="protein sequence ID" value="PNR26275.1"/>
    <property type="molecule type" value="Genomic_DNA"/>
</dbReference>
<dbReference type="EnsemblPlants" id="Pp3c27_3130V3.1">
    <property type="protein sequence ID" value="Pp3c27_3130V3.1"/>
    <property type="gene ID" value="Pp3c27_3130"/>
</dbReference>
<dbReference type="Gramene" id="Pp3c27_3130V3.1">
    <property type="protein sequence ID" value="Pp3c27_3130V3.1"/>
    <property type="gene ID" value="Pp3c27_3130"/>
</dbReference>
<dbReference type="EnsemblPlants" id="Pp3c27_3130V3.2">
    <property type="protein sequence ID" value="Pp3c27_3130V3.2"/>
    <property type="gene ID" value="Pp3c27_3130"/>
</dbReference>
<name>A0A2K1IAH1_PHYPA</name>
<dbReference type="AlphaFoldDB" id="A0A2K1IAH1"/>
<feature type="compositionally biased region" description="Polar residues" evidence="2">
    <location>
        <begin position="249"/>
        <end position="269"/>
    </location>
</feature>
<keyword evidence="5" id="KW-1185">Reference proteome</keyword>
<dbReference type="Gene3D" id="3.30.559.10">
    <property type="entry name" value="Chloramphenicol acetyltransferase-like domain"/>
    <property type="match status" value="2"/>
</dbReference>
<feature type="region of interest" description="Disordered" evidence="2">
    <location>
        <begin position="249"/>
        <end position="293"/>
    </location>
</feature>
<accession>A0A2K1IAH1</accession>
<dbReference type="GO" id="GO:0016747">
    <property type="term" value="F:acyltransferase activity, transferring groups other than amino-acyl groups"/>
    <property type="evidence" value="ECO:0000318"/>
    <property type="project" value="GO_Central"/>
</dbReference>
<evidence type="ECO:0000313" key="4">
    <source>
        <dbReference type="EnsemblPlants" id="Pp3c27_3130V3.1"/>
    </source>
</evidence>